<evidence type="ECO:0000256" key="7">
    <source>
        <dbReference type="ARBA" id="ARBA00041344"/>
    </source>
</evidence>
<dbReference type="EMBL" id="JACMRX010000003">
    <property type="protein sequence ID" value="KAF7993216.1"/>
    <property type="molecule type" value="Genomic_DNA"/>
</dbReference>
<keyword evidence="4" id="KW-1133">Transmembrane helix</keyword>
<dbReference type="PANTHER" id="PTHR13002:SF1">
    <property type="entry name" value="COMPLEX I ASSEMBLY FACTOR TIMMDC1, MITOCHONDRIAL"/>
    <property type="match status" value="1"/>
</dbReference>
<protein>
    <recommendedName>
        <fullName evidence="6">Complex I assembly factor TIMMDC1, mitochondrial</fullName>
    </recommendedName>
    <alternativeName>
        <fullName evidence="7">Translocase of inner mitochondrial membrane domain-containing protein 1</fullName>
    </alternativeName>
</protein>
<dbReference type="GO" id="GO:0032981">
    <property type="term" value="P:mitochondrial respiratory chain complex I assembly"/>
    <property type="evidence" value="ECO:0007669"/>
    <property type="project" value="InterPro"/>
</dbReference>
<comment type="similarity">
    <text evidence="2">Belongs to the Tim17/Tim22/Tim23 family.</text>
</comment>
<evidence type="ECO:0000256" key="1">
    <source>
        <dbReference type="ARBA" id="ARBA00004141"/>
    </source>
</evidence>
<evidence type="ECO:0000313" key="9">
    <source>
        <dbReference type="EMBL" id="KAF7993216.1"/>
    </source>
</evidence>
<name>A0A834XW78_APHGI</name>
<gene>
    <name evidence="9" type="ORF">HCN44_006276</name>
</gene>
<keyword evidence="10" id="KW-1185">Reference proteome</keyword>
<evidence type="ECO:0000256" key="6">
    <source>
        <dbReference type="ARBA" id="ARBA00040778"/>
    </source>
</evidence>
<evidence type="ECO:0000256" key="8">
    <source>
        <dbReference type="SAM" id="MobiDB-lite"/>
    </source>
</evidence>
<dbReference type="InterPro" id="IPR055299">
    <property type="entry name" value="TIMMDC1"/>
</dbReference>
<evidence type="ECO:0000256" key="5">
    <source>
        <dbReference type="ARBA" id="ARBA00023136"/>
    </source>
</evidence>
<organism evidence="9 10">
    <name type="scientific">Aphidius gifuensis</name>
    <name type="common">Parasitoid wasp</name>
    <dbReference type="NCBI Taxonomy" id="684658"/>
    <lineage>
        <taxon>Eukaryota</taxon>
        <taxon>Metazoa</taxon>
        <taxon>Ecdysozoa</taxon>
        <taxon>Arthropoda</taxon>
        <taxon>Hexapoda</taxon>
        <taxon>Insecta</taxon>
        <taxon>Pterygota</taxon>
        <taxon>Neoptera</taxon>
        <taxon>Endopterygota</taxon>
        <taxon>Hymenoptera</taxon>
        <taxon>Apocrita</taxon>
        <taxon>Ichneumonoidea</taxon>
        <taxon>Braconidae</taxon>
        <taxon>Aphidiinae</taxon>
        <taxon>Aphidius</taxon>
    </lineage>
</organism>
<accession>A0A834XW78</accession>
<evidence type="ECO:0000256" key="2">
    <source>
        <dbReference type="ARBA" id="ARBA00008444"/>
    </source>
</evidence>
<dbReference type="AlphaFoldDB" id="A0A834XW78"/>
<dbReference type="GO" id="GO:0016020">
    <property type="term" value="C:membrane"/>
    <property type="evidence" value="ECO:0007669"/>
    <property type="project" value="UniProtKB-SubCell"/>
</dbReference>
<comment type="caution">
    <text evidence="9">The sequence shown here is derived from an EMBL/GenBank/DDBJ whole genome shotgun (WGS) entry which is preliminary data.</text>
</comment>
<comment type="subcellular location">
    <subcellularLocation>
        <location evidence="1">Membrane</location>
        <topology evidence="1">Multi-pass membrane protein</topology>
    </subcellularLocation>
</comment>
<dbReference type="Proteomes" id="UP000639338">
    <property type="component" value="Unassembled WGS sequence"/>
</dbReference>
<evidence type="ECO:0000313" key="10">
    <source>
        <dbReference type="Proteomes" id="UP000639338"/>
    </source>
</evidence>
<feature type="region of interest" description="Disordered" evidence="8">
    <location>
        <begin position="241"/>
        <end position="263"/>
    </location>
</feature>
<dbReference type="PANTHER" id="PTHR13002">
    <property type="entry name" value="C3ORF1 PROTEIN-RELATED"/>
    <property type="match status" value="1"/>
</dbReference>
<proteinExistence type="inferred from homology"/>
<evidence type="ECO:0000256" key="3">
    <source>
        <dbReference type="ARBA" id="ARBA00022692"/>
    </source>
</evidence>
<dbReference type="GO" id="GO:0005739">
    <property type="term" value="C:mitochondrion"/>
    <property type="evidence" value="ECO:0007669"/>
    <property type="project" value="TreeGrafter"/>
</dbReference>
<dbReference type="OrthoDB" id="5826189at2759"/>
<reference evidence="9 10" key="1">
    <citation type="submission" date="2020-08" db="EMBL/GenBank/DDBJ databases">
        <title>Aphidius gifuensis genome sequencing and assembly.</title>
        <authorList>
            <person name="Du Z."/>
        </authorList>
    </citation>
    <scope>NUCLEOTIDE SEQUENCE [LARGE SCALE GENOMIC DNA]</scope>
    <source>
        <strain evidence="9">YNYX2018</strain>
        <tissue evidence="9">Adults</tissue>
    </source>
</reference>
<dbReference type="Pfam" id="PF02466">
    <property type="entry name" value="Tim17"/>
    <property type="match status" value="1"/>
</dbReference>
<sequence>MVSLLRNVPFGRLSVFGLFTTSSDEVKTPGYEDLIPEKPTGWAGIRSLFTFNEYGELRPELATATQMSTLCILGGMMFGGFLHARVAWIDFMENNHATMFANHIDAKKKLQDVVTFNMGKGAVKWGTKIGGFCTLCIFTNQFIAAYRGKPGIIEYIGAGALSGGLYKLNMGVRGLAVGTIVGAACGTVAGATSIALLKLTGYTMEDIQQTQYEIKNLRDERVRAAHKNMLKEEVQTLRSESVDLRESRKKDGSLDNIDTVNKK</sequence>
<evidence type="ECO:0000256" key="4">
    <source>
        <dbReference type="ARBA" id="ARBA00022989"/>
    </source>
</evidence>
<keyword evidence="3" id="KW-0812">Transmembrane</keyword>
<feature type="compositionally biased region" description="Basic and acidic residues" evidence="8">
    <location>
        <begin position="241"/>
        <end position="253"/>
    </location>
</feature>
<keyword evidence="5" id="KW-0472">Membrane</keyword>